<gene>
    <name evidence="2" type="ORF">FRACYDRAFT_267461</name>
</gene>
<dbReference type="EMBL" id="KV784353">
    <property type="protein sequence ID" value="OEU23104.1"/>
    <property type="molecule type" value="Genomic_DNA"/>
</dbReference>
<dbReference type="KEGG" id="fcy:FRACYDRAFT_267461"/>
<evidence type="ECO:0000313" key="2">
    <source>
        <dbReference type="EMBL" id="OEU23104.1"/>
    </source>
</evidence>
<keyword evidence="3" id="KW-1185">Reference proteome</keyword>
<evidence type="ECO:0000256" key="1">
    <source>
        <dbReference type="SAM" id="MobiDB-lite"/>
    </source>
</evidence>
<dbReference type="AlphaFoldDB" id="A0A1E7FY93"/>
<name>A0A1E7FY93_9STRA</name>
<sequence length="283" mass="32477">MDTTRFPTWDNYFEKLLEEPKESWIIQGHQAHIPAYSWDIDPSSLCSRILSVREQLSREFANDLQVVSDMGGQTLQWYWERVKNMDKSSSLSSLKGSRDYFLFLEINVDDPQSDHKPSPLRRGNFDLLILLATEEAIHRVLNRWELKKSTGELRGSEFVCHGFLENFYQDKQHLFHGPVTYGKTDDILEELLSSSLSFKNIPENGGENGNDGTSSSVIDPTQIAELILREREQVALEWKEIASEAPQYHMKIQKLRLDRMMMGNKGQAEETRESSSGGGGIFE</sequence>
<dbReference type="OrthoDB" id="202710at2759"/>
<proteinExistence type="predicted"/>
<dbReference type="InParanoid" id="A0A1E7FY93"/>
<evidence type="ECO:0000313" key="3">
    <source>
        <dbReference type="Proteomes" id="UP000095751"/>
    </source>
</evidence>
<reference evidence="2 3" key="1">
    <citation type="submission" date="2016-09" db="EMBL/GenBank/DDBJ databases">
        <title>Extensive genetic diversity and differential bi-allelic expression allows diatom success in the polar Southern Ocean.</title>
        <authorList>
            <consortium name="DOE Joint Genome Institute"/>
            <person name="Mock T."/>
            <person name="Otillar R.P."/>
            <person name="Strauss J."/>
            <person name="Dupont C."/>
            <person name="Frickenhaus S."/>
            <person name="Maumus F."/>
            <person name="Mcmullan M."/>
            <person name="Sanges R."/>
            <person name="Schmutz J."/>
            <person name="Toseland A."/>
            <person name="Valas R."/>
            <person name="Veluchamy A."/>
            <person name="Ward B.J."/>
            <person name="Allen A."/>
            <person name="Barry K."/>
            <person name="Falciatore A."/>
            <person name="Ferrante M."/>
            <person name="Fortunato A.E."/>
            <person name="Gloeckner G."/>
            <person name="Gruber A."/>
            <person name="Hipkin R."/>
            <person name="Janech M."/>
            <person name="Kroth P."/>
            <person name="Leese F."/>
            <person name="Lindquist E."/>
            <person name="Lyon B.R."/>
            <person name="Martin J."/>
            <person name="Mayer C."/>
            <person name="Parker M."/>
            <person name="Quesneville H."/>
            <person name="Raymond J."/>
            <person name="Uhlig C."/>
            <person name="Valentin K.U."/>
            <person name="Worden A.Z."/>
            <person name="Armbrust E.V."/>
            <person name="Bowler C."/>
            <person name="Green B."/>
            <person name="Moulton V."/>
            <person name="Van Oosterhout C."/>
            <person name="Grigoriev I."/>
        </authorList>
    </citation>
    <scope>NUCLEOTIDE SEQUENCE [LARGE SCALE GENOMIC DNA]</scope>
    <source>
        <strain evidence="2 3">CCMP1102</strain>
    </source>
</reference>
<protein>
    <submittedName>
        <fullName evidence="2">Uncharacterized protein</fullName>
    </submittedName>
</protein>
<dbReference type="Proteomes" id="UP000095751">
    <property type="component" value="Unassembled WGS sequence"/>
</dbReference>
<feature type="region of interest" description="Disordered" evidence="1">
    <location>
        <begin position="264"/>
        <end position="283"/>
    </location>
</feature>
<accession>A0A1E7FY93</accession>
<organism evidence="2 3">
    <name type="scientific">Fragilariopsis cylindrus CCMP1102</name>
    <dbReference type="NCBI Taxonomy" id="635003"/>
    <lineage>
        <taxon>Eukaryota</taxon>
        <taxon>Sar</taxon>
        <taxon>Stramenopiles</taxon>
        <taxon>Ochrophyta</taxon>
        <taxon>Bacillariophyta</taxon>
        <taxon>Bacillariophyceae</taxon>
        <taxon>Bacillariophycidae</taxon>
        <taxon>Bacillariales</taxon>
        <taxon>Bacillariaceae</taxon>
        <taxon>Fragilariopsis</taxon>
    </lineage>
</organism>